<proteinExistence type="inferred from homology"/>
<dbReference type="Pfam" id="PF06644">
    <property type="entry name" value="ATP11"/>
    <property type="match status" value="1"/>
</dbReference>
<dbReference type="OMA" id="LETHYEF"/>
<dbReference type="Proteomes" id="UP000023152">
    <property type="component" value="Unassembled WGS sequence"/>
</dbReference>
<keyword evidence="3" id="KW-0809">Transit peptide</keyword>
<evidence type="ECO:0000256" key="1">
    <source>
        <dbReference type="ARBA" id="ARBA00004173"/>
    </source>
</evidence>
<comment type="similarity">
    <text evidence="2">Belongs to the ATP11 family.</text>
</comment>
<evidence type="ECO:0000313" key="5">
    <source>
        <dbReference type="EMBL" id="ETO31956.1"/>
    </source>
</evidence>
<dbReference type="EMBL" id="ASPP01004578">
    <property type="protein sequence ID" value="ETO31956.1"/>
    <property type="molecule type" value="Genomic_DNA"/>
</dbReference>
<keyword evidence="4" id="KW-0496">Mitochondrion</keyword>
<evidence type="ECO:0000313" key="6">
    <source>
        <dbReference type="Proteomes" id="UP000023152"/>
    </source>
</evidence>
<dbReference type="PANTHER" id="PTHR13126">
    <property type="entry name" value="CHAPERONE ATP11"/>
    <property type="match status" value="1"/>
</dbReference>
<dbReference type="OrthoDB" id="16535at2759"/>
<accession>X6P160</accession>
<comment type="subcellular location">
    <subcellularLocation>
        <location evidence="1">Mitochondrion</location>
    </subcellularLocation>
</comment>
<evidence type="ECO:0000256" key="4">
    <source>
        <dbReference type="ARBA" id="ARBA00023128"/>
    </source>
</evidence>
<protein>
    <submittedName>
        <fullName evidence="5">Uncharacterized protein</fullName>
    </submittedName>
</protein>
<keyword evidence="6" id="KW-1185">Reference proteome</keyword>
<evidence type="ECO:0000256" key="2">
    <source>
        <dbReference type="ARBA" id="ARBA00009116"/>
    </source>
</evidence>
<organism evidence="5 6">
    <name type="scientific">Reticulomyxa filosa</name>
    <dbReference type="NCBI Taxonomy" id="46433"/>
    <lineage>
        <taxon>Eukaryota</taxon>
        <taxon>Sar</taxon>
        <taxon>Rhizaria</taxon>
        <taxon>Retaria</taxon>
        <taxon>Foraminifera</taxon>
        <taxon>Monothalamids</taxon>
        <taxon>Reticulomyxidae</taxon>
        <taxon>Reticulomyxa</taxon>
    </lineage>
</organism>
<name>X6P160_RETFI</name>
<comment type="caution">
    <text evidence="5">The sequence shown here is derived from an EMBL/GenBank/DDBJ whole genome shotgun (WGS) entry which is preliminary data.</text>
</comment>
<dbReference type="PANTHER" id="PTHR13126:SF0">
    <property type="entry name" value="ATP SYNTHASE MITOCHONDRIAL F1 COMPLEX ASSEMBLY FACTOR 1"/>
    <property type="match status" value="1"/>
</dbReference>
<sequence length="168" mass="19967">MCTIIDKRYIGHVLSKDDHDTLLNRLQESKMFIWPISLKDSSRYYVLVSQYQHKHVFFTSADSFHHSANKAVPYLVMTLYDDLIWNKQIALVRSEVVDPIHLTIENARSLCEDFFSKYLKDETFDKHINVFNHFSADFDVQKYLETHYEFVKKARELNIVNAQETKKN</sequence>
<reference evidence="5 6" key="1">
    <citation type="journal article" date="2013" name="Curr. Biol.">
        <title>The Genome of the Foraminiferan Reticulomyxa filosa.</title>
        <authorList>
            <person name="Glockner G."/>
            <person name="Hulsmann N."/>
            <person name="Schleicher M."/>
            <person name="Noegel A.A."/>
            <person name="Eichinger L."/>
            <person name="Gallinger C."/>
            <person name="Pawlowski J."/>
            <person name="Sierra R."/>
            <person name="Euteneuer U."/>
            <person name="Pillet L."/>
            <person name="Moustafa A."/>
            <person name="Platzer M."/>
            <person name="Groth M."/>
            <person name="Szafranski K."/>
            <person name="Schliwa M."/>
        </authorList>
    </citation>
    <scope>NUCLEOTIDE SEQUENCE [LARGE SCALE GENOMIC DNA]</scope>
</reference>
<dbReference type="GO" id="GO:0033615">
    <property type="term" value="P:mitochondrial proton-transporting ATP synthase complex assembly"/>
    <property type="evidence" value="ECO:0007669"/>
    <property type="project" value="TreeGrafter"/>
</dbReference>
<dbReference type="AlphaFoldDB" id="X6P160"/>
<dbReference type="InterPro" id="IPR010591">
    <property type="entry name" value="ATP11"/>
</dbReference>
<dbReference type="GO" id="GO:0005739">
    <property type="term" value="C:mitochondrion"/>
    <property type="evidence" value="ECO:0007669"/>
    <property type="project" value="UniProtKB-SubCell"/>
</dbReference>
<gene>
    <name evidence="5" type="ORF">RFI_05161</name>
</gene>
<evidence type="ECO:0000256" key="3">
    <source>
        <dbReference type="ARBA" id="ARBA00022946"/>
    </source>
</evidence>